<sequence>MMLFFLPMLHLLGGSEPRVKKPRHTSMLRGEEVVRDLLEGHVKNCQVAFRMEPHIFRALASFLRREKLVRDTRLTVEEKLAAFLWMLSHNSTFQDLQVQFKRSGDTFHKHMKIFFNIIPALSRHFLKPPNPAQVHPKIQSNPRFFPYFQNCIGAIDGTHIPMTISIQEKEKELKRVYKMLKEARQQSGVSWNEKRWMIEAEPELWDNLIISFPKIGKFRTKGFPLFDALGELYDGQTAEGTYNFISTQQSQRPSHSHVVELDPEVSSVDVTHSHSHVGETLVDVQDDTQGGMQEANVQVNIVGHDEAHPAGPTAPSTSTENEPRKRRNNGEVSAMMEKYIEMKTKQIENAQTSSRIVDEFSIKNCVARLSTMPLSQEEKVKALPVFKIAENRELFICTDPETALLWLRTEMA</sequence>
<name>A0ACD5UIF4_AVESA</name>
<evidence type="ECO:0000313" key="2">
    <source>
        <dbReference type="Proteomes" id="UP001732700"/>
    </source>
</evidence>
<keyword evidence="2" id="KW-1185">Reference proteome</keyword>
<evidence type="ECO:0000313" key="1">
    <source>
        <dbReference type="EnsemblPlants" id="AVESA.00010b.r2.2AG0260970.1.CDS"/>
    </source>
</evidence>
<dbReference type="Proteomes" id="UP001732700">
    <property type="component" value="Chromosome 2A"/>
</dbReference>
<proteinExistence type="predicted"/>
<accession>A0ACD5UIF4</accession>
<protein>
    <submittedName>
        <fullName evidence="1">Uncharacterized protein</fullName>
    </submittedName>
</protein>
<organism evidence="1 2">
    <name type="scientific">Avena sativa</name>
    <name type="common">Oat</name>
    <dbReference type="NCBI Taxonomy" id="4498"/>
    <lineage>
        <taxon>Eukaryota</taxon>
        <taxon>Viridiplantae</taxon>
        <taxon>Streptophyta</taxon>
        <taxon>Embryophyta</taxon>
        <taxon>Tracheophyta</taxon>
        <taxon>Spermatophyta</taxon>
        <taxon>Magnoliopsida</taxon>
        <taxon>Liliopsida</taxon>
        <taxon>Poales</taxon>
        <taxon>Poaceae</taxon>
        <taxon>BOP clade</taxon>
        <taxon>Pooideae</taxon>
        <taxon>Poodae</taxon>
        <taxon>Poeae</taxon>
        <taxon>Poeae Chloroplast Group 1 (Aveneae type)</taxon>
        <taxon>Aveninae</taxon>
        <taxon>Avena</taxon>
    </lineage>
</organism>
<dbReference type="EnsemblPlants" id="AVESA.00010b.r2.2AG0260970.1">
    <property type="protein sequence ID" value="AVESA.00010b.r2.2AG0260970.1.CDS"/>
    <property type="gene ID" value="AVESA.00010b.r2.2AG0260970"/>
</dbReference>
<reference evidence="1" key="2">
    <citation type="submission" date="2025-09" db="UniProtKB">
        <authorList>
            <consortium name="EnsemblPlants"/>
        </authorList>
    </citation>
    <scope>IDENTIFICATION</scope>
</reference>
<reference evidence="1" key="1">
    <citation type="submission" date="2021-05" db="EMBL/GenBank/DDBJ databases">
        <authorList>
            <person name="Scholz U."/>
            <person name="Mascher M."/>
            <person name="Fiebig A."/>
        </authorList>
    </citation>
    <scope>NUCLEOTIDE SEQUENCE [LARGE SCALE GENOMIC DNA]</scope>
</reference>